<proteinExistence type="predicted"/>
<evidence type="ECO:0000313" key="3">
    <source>
        <dbReference type="RefSeq" id="XP_044939100.1"/>
    </source>
</evidence>
<feature type="region of interest" description="Disordered" evidence="1">
    <location>
        <begin position="678"/>
        <end position="753"/>
    </location>
</feature>
<feature type="compositionally biased region" description="Basic and acidic residues" evidence="1">
    <location>
        <begin position="1042"/>
        <end position="1053"/>
    </location>
</feature>
<dbReference type="OrthoDB" id="9837784at2759"/>
<feature type="compositionally biased region" description="Low complexity" evidence="1">
    <location>
        <begin position="69"/>
        <end position="95"/>
    </location>
</feature>
<feature type="compositionally biased region" description="Basic and acidic residues" evidence="1">
    <location>
        <begin position="51"/>
        <end position="68"/>
    </location>
</feature>
<dbReference type="AlphaFoldDB" id="A0A8U0S9V7"/>
<reference evidence="3" key="1">
    <citation type="submission" date="2025-08" db="UniProtKB">
        <authorList>
            <consortium name="RefSeq"/>
        </authorList>
    </citation>
    <scope>IDENTIFICATION</scope>
    <source>
        <tissue evidence="3">Brain</tissue>
    </source>
</reference>
<name>A0A8U0S9V7_MUSPF</name>
<protein>
    <submittedName>
        <fullName evidence="3">LOW QUALITY PROTEIN: collagen alpha-1(I) chain-like</fullName>
    </submittedName>
</protein>
<evidence type="ECO:0000256" key="1">
    <source>
        <dbReference type="SAM" id="MobiDB-lite"/>
    </source>
</evidence>
<evidence type="ECO:0000313" key="2">
    <source>
        <dbReference type="Proteomes" id="UP000000715"/>
    </source>
</evidence>
<sequence>MSGAAGRCVGPSRLGRGRGRPWGRRCAAGTPRGRGAGRRPPPAAWETRCVSADRLRDWRRPRGRRGEARAAGANEPAAGGTPGAAGPAEAAGDPGAVWVDGAVGEPQVVGPIGSVWVTGAGREEEGALDDSPRGCERKGRPGSAGHESILELWLKVRAMRAASGRGEGSRVELHPVPVGEGPLERGVPGRASWVETSRAGLTGPWVKGQARAAPGTPGGSAAVGLGVSCAMASGSCGQGQAMGLLPGSVPVALGTSSGIIPYLLRRGQALGVPGAMGWPEAVQRVVGCGAALDLWDRGQRAQVPGALAREAVCGDTVGLWGRGQAARMPDAVGAHRGVEEEAASGGALGMWQRRQTVEEMGSGGVSGIWGVGQPVGVPCAMEEETRCEGDPGFRERGQGVWVETGSGGDPGPWAAAQTVEVSGLDEQEVGPGGAPGLWGIGPGMGVPPTLGKETGFGNVPGLWGTEQPVGVSQAVVGPPGTLGEQENYGGVPGPWGRQQALGVPLADAVPGTVGEDTGSGNVVSLWERRPAVGEQEALVPTASGVPGPADQEAGCGDDPCLCRRRQVVGWPDLQGMPEAVVLPKHRCALAGLPPAVGMAGPGRGPARVPAAVWVSGPAWQEGSSGEVLNLWERVQSATVPVAAGVPAAPEELWSLREDAGSVGFPGLWGRRQAIGVPEAPGLGEETGPGCVPRFWGRRPSTRVPGTTEEPTAARVSGPLGVETGLPGRRQTAEVSTAGGVPMVPSTPRPVLEESTARSVASLWGERETAGGSVDAWAPTRMGVPSTARMPVPTGESLGPGGPSGLLGGRRAAEMPTAAGPSMAVGTCGPMMADSCSGDFSGMWGRRPVTDAPTAARAAGAADGATGSDGVSGPWRRRPTGPATEAVRVPLSSGVLAAIGVPVTGRAPAAVWVTGCTGEETAAAASGLLAPRRQSMEGALGEEAGGRNVELARGSQVAEVSHTPGCGIRLWSCPRPGGGEADHESLCSASGTRTAVGVPDAVGVSLVSRPETGVGRFRVPLQQSGGQARGASGGRGSPLGEHVVGEDRLRGAFQ</sequence>
<feature type="compositionally biased region" description="Low complexity" evidence="1">
    <location>
        <begin position="854"/>
        <end position="872"/>
    </location>
</feature>
<gene>
    <name evidence="3" type="primary">LOC123392922</name>
</gene>
<feature type="compositionally biased region" description="Low complexity" evidence="1">
    <location>
        <begin position="24"/>
        <end position="33"/>
    </location>
</feature>
<feature type="region of interest" description="Disordered" evidence="1">
    <location>
        <begin position="1020"/>
        <end position="1053"/>
    </location>
</feature>
<feature type="compositionally biased region" description="Gly residues" evidence="1">
    <location>
        <begin position="1026"/>
        <end position="1036"/>
    </location>
</feature>
<feature type="region of interest" description="Disordered" evidence="1">
    <location>
        <begin position="123"/>
        <end position="144"/>
    </location>
</feature>
<feature type="region of interest" description="Disordered" evidence="1">
    <location>
        <begin position="854"/>
        <end position="885"/>
    </location>
</feature>
<dbReference type="RefSeq" id="XP_044939100.1">
    <property type="nucleotide sequence ID" value="XM_045083165.1"/>
</dbReference>
<dbReference type="GeneID" id="123392922"/>
<organism evidence="2 3">
    <name type="scientific">Mustela putorius furo</name>
    <name type="common">European domestic ferret</name>
    <name type="synonym">Mustela furo</name>
    <dbReference type="NCBI Taxonomy" id="9669"/>
    <lineage>
        <taxon>Eukaryota</taxon>
        <taxon>Metazoa</taxon>
        <taxon>Chordata</taxon>
        <taxon>Craniata</taxon>
        <taxon>Vertebrata</taxon>
        <taxon>Euteleostomi</taxon>
        <taxon>Mammalia</taxon>
        <taxon>Eutheria</taxon>
        <taxon>Laurasiatheria</taxon>
        <taxon>Carnivora</taxon>
        <taxon>Caniformia</taxon>
        <taxon>Musteloidea</taxon>
        <taxon>Mustelidae</taxon>
        <taxon>Mustelinae</taxon>
        <taxon>Mustela</taxon>
    </lineage>
</organism>
<keyword evidence="2" id="KW-1185">Reference proteome</keyword>
<dbReference type="Proteomes" id="UP000000715">
    <property type="component" value="Unplaced"/>
</dbReference>
<feature type="region of interest" description="Disordered" evidence="1">
    <location>
        <begin position="1"/>
        <end position="95"/>
    </location>
</feature>
<accession>A0A8U0S9V7</accession>
<feature type="compositionally biased region" description="Basic and acidic residues" evidence="1">
    <location>
        <begin position="123"/>
        <end position="139"/>
    </location>
</feature>